<evidence type="ECO:0000313" key="2">
    <source>
        <dbReference type="Proteomes" id="UP000609064"/>
    </source>
</evidence>
<dbReference type="RefSeq" id="WP_188768759.1">
    <property type="nucleotide sequence ID" value="NZ_BMKK01000009.1"/>
</dbReference>
<reference evidence="1" key="1">
    <citation type="journal article" date="2014" name="Int. J. Syst. Evol. Microbiol.">
        <title>Complete genome sequence of Corynebacterium casei LMG S-19264T (=DSM 44701T), isolated from a smear-ripened cheese.</title>
        <authorList>
            <consortium name="US DOE Joint Genome Institute (JGI-PGF)"/>
            <person name="Walter F."/>
            <person name="Albersmeier A."/>
            <person name="Kalinowski J."/>
            <person name="Ruckert C."/>
        </authorList>
    </citation>
    <scope>NUCLEOTIDE SEQUENCE</scope>
    <source>
        <strain evidence="1">CGMCC 1.15958</strain>
    </source>
</reference>
<comment type="caution">
    <text evidence="1">The sequence shown here is derived from an EMBL/GenBank/DDBJ whole genome shotgun (WGS) entry which is preliminary data.</text>
</comment>
<reference evidence="1" key="2">
    <citation type="submission" date="2020-09" db="EMBL/GenBank/DDBJ databases">
        <authorList>
            <person name="Sun Q."/>
            <person name="Zhou Y."/>
        </authorList>
    </citation>
    <scope>NUCLEOTIDE SEQUENCE</scope>
    <source>
        <strain evidence="1">CGMCC 1.15958</strain>
    </source>
</reference>
<protein>
    <submittedName>
        <fullName evidence="1">Uncharacterized protein</fullName>
    </submittedName>
</protein>
<sequence length="176" mass="19937">MIEPNASNFGINLSIFKAFDIKDDDSKRFLGAYLKNYFLFKDLPNQKTIQTKSKEGSKVINTAFIQINGGIEFAPVPKIRDVFTVYSGGNLIWNLNQYDNFKSYFQNNTKKVQYYFNTGFRFSIPLAVDAGKISNSLLVVDINCLFVNQSLRQLHNISDSVIPVMSLGIKKSIAKL</sequence>
<proteinExistence type="predicted"/>
<accession>A0A916Z1R3</accession>
<gene>
    <name evidence="1" type="ORF">GCM10011514_40030</name>
</gene>
<name>A0A916Z1R3_9BACT</name>
<keyword evidence="2" id="KW-1185">Reference proteome</keyword>
<dbReference type="Proteomes" id="UP000609064">
    <property type="component" value="Unassembled WGS sequence"/>
</dbReference>
<dbReference type="AlphaFoldDB" id="A0A916Z1R3"/>
<organism evidence="1 2">
    <name type="scientific">Emticicia aquatilis</name>
    <dbReference type="NCBI Taxonomy" id="1537369"/>
    <lineage>
        <taxon>Bacteria</taxon>
        <taxon>Pseudomonadati</taxon>
        <taxon>Bacteroidota</taxon>
        <taxon>Cytophagia</taxon>
        <taxon>Cytophagales</taxon>
        <taxon>Leadbetterellaceae</taxon>
        <taxon>Emticicia</taxon>
    </lineage>
</organism>
<evidence type="ECO:0000313" key="1">
    <source>
        <dbReference type="EMBL" id="GGD71899.1"/>
    </source>
</evidence>
<dbReference type="EMBL" id="BMKK01000009">
    <property type="protein sequence ID" value="GGD71899.1"/>
    <property type="molecule type" value="Genomic_DNA"/>
</dbReference>